<dbReference type="EMBL" id="FLQS01000057">
    <property type="protein sequence ID" value="SBS78777.1"/>
    <property type="molecule type" value="Genomic_DNA"/>
</dbReference>
<dbReference type="GO" id="GO:0003723">
    <property type="term" value="F:RNA binding"/>
    <property type="evidence" value="ECO:0007669"/>
    <property type="project" value="InterPro"/>
</dbReference>
<name>A0A1Y5PJ61_9MYCO</name>
<dbReference type="Pfam" id="PF13185">
    <property type="entry name" value="GAF_2"/>
    <property type="match status" value="1"/>
</dbReference>
<reference evidence="6" key="1">
    <citation type="submission" date="2016-03" db="EMBL/GenBank/DDBJ databases">
        <authorList>
            <person name="Ploux O."/>
        </authorList>
    </citation>
    <scope>NUCLEOTIDE SEQUENCE</scope>
    <source>
        <strain evidence="6">UC10</strain>
    </source>
</reference>
<dbReference type="InterPro" id="IPR003018">
    <property type="entry name" value="GAF"/>
</dbReference>
<evidence type="ECO:0000259" key="5">
    <source>
        <dbReference type="PROSITE" id="PS50921"/>
    </source>
</evidence>
<feature type="domain" description="ANTAR" evidence="5">
    <location>
        <begin position="161"/>
        <end position="222"/>
    </location>
</feature>
<dbReference type="SUPFAM" id="SSF55781">
    <property type="entry name" value="GAF domain-like"/>
    <property type="match status" value="1"/>
</dbReference>
<accession>A0A1Y5PJ61</accession>
<dbReference type="GO" id="GO:0016301">
    <property type="term" value="F:kinase activity"/>
    <property type="evidence" value="ECO:0007669"/>
    <property type="project" value="UniProtKB-KW"/>
</dbReference>
<dbReference type="InterPro" id="IPR029016">
    <property type="entry name" value="GAF-like_dom_sf"/>
</dbReference>
<organism evidence="6">
    <name type="scientific">uncultured Mycobacterium sp</name>
    <dbReference type="NCBI Taxonomy" id="171292"/>
    <lineage>
        <taxon>Bacteria</taxon>
        <taxon>Bacillati</taxon>
        <taxon>Actinomycetota</taxon>
        <taxon>Actinomycetes</taxon>
        <taxon>Mycobacteriales</taxon>
        <taxon>Mycobacteriaceae</taxon>
        <taxon>Mycobacterium</taxon>
        <taxon>environmental samples</taxon>
    </lineage>
</organism>
<dbReference type="PIRSF" id="PIRSF036625">
    <property type="entry name" value="GAF_ANTAR"/>
    <property type="match status" value="1"/>
</dbReference>
<dbReference type="PROSITE" id="PS50921">
    <property type="entry name" value="ANTAR"/>
    <property type="match status" value="1"/>
</dbReference>
<keyword evidence="1" id="KW-0808">Transferase</keyword>
<evidence type="ECO:0000256" key="3">
    <source>
        <dbReference type="ARBA" id="ARBA00023015"/>
    </source>
</evidence>
<dbReference type="SUPFAM" id="SSF52172">
    <property type="entry name" value="CheY-like"/>
    <property type="match status" value="1"/>
</dbReference>
<proteinExistence type="predicted"/>
<evidence type="ECO:0000256" key="2">
    <source>
        <dbReference type="ARBA" id="ARBA00022777"/>
    </source>
</evidence>
<keyword evidence="3" id="KW-0805">Transcription regulation</keyword>
<evidence type="ECO:0000256" key="4">
    <source>
        <dbReference type="ARBA" id="ARBA00023163"/>
    </source>
</evidence>
<protein>
    <submittedName>
        <fullName evidence="6">Putative Response regulator with antiterminator output domain</fullName>
    </submittedName>
</protein>
<evidence type="ECO:0000256" key="1">
    <source>
        <dbReference type="ARBA" id="ARBA00022679"/>
    </source>
</evidence>
<dbReference type="Gene3D" id="3.30.450.40">
    <property type="match status" value="1"/>
</dbReference>
<keyword evidence="4" id="KW-0804">Transcription</keyword>
<dbReference type="Pfam" id="PF03861">
    <property type="entry name" value="ANTAR"/>
    <property type="match status" value="1"/>
</dbReference>
<dbReference type="Gene3D" id="1.10.10.10">
    <property type="entry name" value="Winged helix-like DNA-binding domain superfamily/Winged helix DNA-binding domain"/>
    <property type="match status" value="1"/>
</dbReference>
<sequence>MPAQSSRELARTLGDLAVRMQAQKGPGETLHIIVEAAADIIPGARWVGISLIQGRKVLAKAPTHPIAAKLDELQNDLGDGPCLTALREHHTVHIADMSTETRWPEFSRQAMALGAHSMLSFQLFVESENLGAMNLYGAQANCFTEESVEVGAVVAQHAAVAMFGAAAVTQFKSALASRDIIGQAKGILMERNNLTGEQAFAMLTCASADTNIKLVDVARWLVTEHERNLP</sequence>
<dbReference type="InterPro" id="IPR036388">
    <property type="entry name" value="WH-like_DNA-bd_sf"/>
</dbReference>
<dbReference type="InterPro" id="IPR005561">
    <property type="entry name" value="ANTAR"/>
</dbReference>
<dbReference type="SMART" id="SM01012">
    <property type="entry name" value="ANTAR"/>
    <property type="match status" value="1"/>
</dbReference>
<dbReference type="InterPro" id="IPR011006">
    <property type="entry name" value="CheY-like_superfamily"/>
</dbReference>
<keyword evidence="2" id="KW-0418">Kinase</keyword>
<dbReference type="InterPro" id="IPR012074">
    <property type="entry name" value="GAF_ANTAR"/>
</dbReference>
<dbReference type="AlphaFoldDB" id="A0A1Y5PJ61"/>
<gene>
    <name evidence="6" type="ORF">MHPYR_600031</name>
</gene>
<evidence type="ECO:0000313" key="6">
    <source>
        <dbReference type="EMBL" id="SBS78777.1"/>
    </source>
</evidence>